<feature type="domain" description="HAMP" evidence="7">
    <location>
        <begin position="182"/>
        <end position="234"/>
    </location>
</feature>
<comment type="caution">
    <text evidence="8">The sequence shown here is derived from an EMBL/GenBank/DDBJ whole genome shotgun (WGS) entry which is preliminary data.</text>
</comment>
<dbReference type="Pfam" id="PF00672">
    <property type="entry name" value="HAMP"/>
    <property type="match status" value="1"/>
</dbReference>
<keyword evidence="3" id="KW-0808">Transferase</keyword>
<evidence type="ECO:0000256" key="6">
    <source>
        <dbReference type="SAM" id="Phobius"/>
    </source>
</evidence>
<organism evidence="8 9">
    <name type="scientific">Hungatella hathewayi DSM 13479</name>
    <dbReference type="NCBI Taxonomy" id="566550"/>
    <lineage>
        <taxon>Bacteria</taxon>
        <taxon>Bacillati</taxon>
        <taxon>Bacillota</taxon>
        <taxon>Clostridia</taxon>
        <taxon>Lachnospirales</taxon>
        <taxon>Lachnospiraceae</taxon>
        <taxon>Hungatella</taxon>
    </lineage>
</organism>
<evidence type="ECO:0000256" key="5">
    <source>
        <dbReference type="SAM" id="Coils"/>
    </source>
</evidence>
<dbReference type="SUPFAM" id="SSF55874">
    <property type="entry name" value="ATPase domain of HSP90 chaperone/DNA topoisomerase II/histidine kinase"/>
    <property type="match status" value="1"/>
</dbReference>
<keyword evidence="5" id="KW-0175">Coiled coil</keyword>
<name>D3AKE8_9FIRM</name>
<dbReference type="InterPro" id="IPR036890">
    <property type="entry name" value="HATPase_C_sf"/>
</dbReference>
<dbReference type="SMART" id="SM00304">
    <property type="entry name" value="HAMP"/>
    <property type="match status" value="1"/>
</dbReference>
<evidence type="ECO:0000259" key="7">
    <source>
        <dbReference type="PROSITE" id="PS50885"/>
    </source>
</evidence>
<dbReference type="AlphaFoldDB" id="D3AKE8"/>
<dbReference type="SUPFAM" id="SSF158472">
    <property type="entry name" value="HAMP domain-like"/>
    <property type="match status" value="1"/>
</dbReference>
<dbReference type="GO" id="GO:0016020">
    <property type="term" value="C:membrane"/>
    <property type="evidence" value="ECO:0007669"/>
    <property type="project" value="UniProtKB-SubCell"/>
</dbReference>
<feature type="transmembrane region" description="Helical" evidence="6">
    <location>
        <begin position="158"/>
        <end position="181"/>
    </location>
</feature>
<dbReference type="Pfam" id="PF02518">
    <property type="entry name" value="HATPase_c"/>
    <property type="match status" value="1"/>
</dbReference>
<dbReference type="Gene3D" id="3.30.565.10">
    <property type="entry name" value="Histidine kinase-like ATPase, C-terminal domain"/>
    <property type="match status" value="1"/>
</dbReference>
<reference evidence="8 9" key="1">
    <citation type="submission" date="2010-01" db="EMBL/GenBank/DDBJ databases">
        <authorList>
            <person name="Weinstock G."/>
            <person name="Sodergren E."/>
            <person name="Clifton S."/>
            <person name="Fulton L."/>
            <person name="Fulton B."/>
            <person name="Courtney L."/>
            <person name="Fronick C."/>
            <person name="Harrison M."/>
            <person name="Strong C."/>
            <person name="Farmer C."/>
            <person name="Delahaunty K."/>
            <person name="Markovic C."/>
            <person name="Hall O."/>
            <person name="Minx P."/>
            <person name="Tomlinson C."/>
            <person name="Mitreva M."/>
            <person name="Nelson J."/>
            <person name="Hou S."/>
            <person name="Wollam A."/>
            <person name="Pepin K.H."/>
            <person name="Johnson M."/>
            <person name="Bhonagiri V."/>
            <person name="Nash W.E."/>
            <person name="Warren W."/>
            <person name="Chinwalla A."/>
            <person name="Mardis E.R."/>
            <person name="Wilson R.K."/>
        </authorList>
    </citation>
    <scope>NUCLEOTIDE SEQUENCE [LARGE SCALE GENOMIC DNA]</scope>
    <source>
        <strain evidence="8 9">DSM 13479</strain>
    </source>
</reference>
<feature type="non-terminal residue" evidence="8">
    <location>
        <position position="1"/>
    </location>
</feature>
<protein>
    <submittedName>
        <fullName evidence="8">ATPase/histidine kinase/DNA gyrase B/HSP90 domain protein</fullName>
    </submittedName>
</protein>
<dbReference type="CDD" id="cd06225">
    <property type="entry name" value="HAMP"/>
    <property type="match status" value="1"/>
</dbReference>
<evidence type="ECO:0000256" key="4">
    <source>
        <dbReference type="ARBA" id="ARBA00022777"/>
    </source>
</evidence>
<dbReference type="Gene3D" id="6.10.340.10">
    <property type="match status" value="1"/>
</dbReference>
<dbReference type="PROSITE" id="PS50885">
    <property type="entry name" value="HAMP"/>
    <property type="match status" value="1"/>
</dbReference>
<dbReference type="InterPro" id="IPR003594">
    <property type="entry name" value="HATPase_dom"/>
</dbReference>
<dbReference type="HOGENOM" id="CLU_020473_6_0_9"/>
<feature type="coiled-coil region" evidence="5">
    <location>
        <begin position="222"/>
        <end position="254"/>
    </location>
</feature>
<dbReference type="InterPro" id="IPR050640">
    <property type="entry name" value="Bact_2-comp_sensor_kinase"/>
</dbReference>
<gene>
    <name evidence="8" type="ORF">CLOSTHATH_04091</name>
</gene>
<dbReference type="GO" id="GO:0000155">
    <property type="term" value="F:phosphorelay sensor kinase activity"/>
    <property type="evidence" value="ECO:0007669"/>
    <property type="project" value="InterPro"/>
</dbReference>
<evidence type="ECO:0000313" key="9">
    <source>
        <dbReference type="Proteomes" id="UP000004968"/>
    </source>
</evidence>
<dbReference type="InterPro" id="IPR003660">
    <property type="entry name" value="HAMP_dom"/>
</dbReference>
<sequence length="452" mass="51133">IILPDEEIKAASWYQQALNDKNMVKVGFYDRNVTASRKAHMLTIVAGLSPGIDVDRDNVVEMAALFVSSQTGNLIKEYNKEKLLGVTMLLNPDGTPVFDVNDGMRFFIPEIISGGETELHHKLDGKNYVYVISEEPVTGLLAVSVVDSELLTRDFTRIAAVIVAVTVVLFGLFYLFSSYFLKNIIDPIHNTVEGMRLVEEGRLDVHVVPVGQAELRVMIHSFNRMTRRLKQLMQENEEEQQKKHEAEIRALQSQINPHFLVNSLNSIRFIAQVSRYEAIARMAEALIKILSCSFRSNVGFYTLDEELEVLDGFIYLMKIRYSDGFEIEYEIGEGCGSCMVPRLILQPIVENSIVHGFSGQEEELGKITVKARLEDQYLYITVRDNGKGMTEEEIRRLLSNETAENEDYVSIGVTNVNTRLVLNYGDECTLQIRSEVGRYTETVLRIPAAGRD</sequence>
<dbReference type="PANTHER" id="PTHR34220">
    <property type="entry name" value="SENSOR HISTIDINE KINASE YPDA"/>
    <property type="match status" value="1"/>
</dbReference>
<dbReference type="InterPro" id="IPR010559">
    <property type="entry name" value="Sig_transdc_His_kin_internal"/>
</dbReference>
<evidence type="ECO:0000256" key="3">
    <source>
        <dbReference type="ARBA" id="ARBA00022679"/>
    </source>
</evidence>
<keyword evidence="6" id="KW-1133">Transmembrane helix</keyword>
<keyword evidence="4 8" id="KW-0418">Kinase</keyword>
<dbReference type="PANTHER" id="PTHR34220:SF7">
    <property type="entry name" value="SENSOR HISTIDINE KINASE YPDA"/>
    <property type="match status" value="1"/>
</dbReference>
<evidence type="ECO:0000313" key="8">
    <source>
        <dbReference type="EMBL" id="EFC97704.1"/>
    </source>
</evidence>
<keyword evidence="6" id="KW-0472">Membrane</keyword>
<evidence type="ECO:0000256" key="1">
    <source>
        <dbReference type="ARBA" id="ARBA00004370"/>
    </source>
</evidence>
<dbReference type="Proteomes" id="UP000004968">
    <property type="component" value="Unassembled WGS sequence"/>
</dbReference>
<accession>D3AKE8</accession>
<dbReference type="EMBL" id="ACIO01000348">
    <property type="protein sequence ID" value="EFC97704.1"/>
    <property type="molecule type" value="Genomic_DNA"/>
</dbReference>
<dbReference type="Pfam" id="PF06580">
    <property type="entry name" value="His_kinase"/>
    <property type="match status" value="1"/>
</dbReference>
<dbReference type="RefSeq" id="WP_006774538.1">
    <property type="nucleotide sequence ID" value="NZ_GG667689.1"/>
</dbReference>
<keyword evidence="2" id="KW-0597">Phosphoprotein</keyword>
<keyword evidence="6" id="KW-0812">Transmembrane</keyword>
<comment type="subcellular location">
    <subcellularLocation>
        <location evidence="1">Membrane</location>
    </subcellularLocation>
</comment>
<evidence type="ECO:0000256" key="2">
    <source>
        <dbReference type="ARBA" id="ARBA00022553"/>
    </source>
</evidence>
<proteinExistence type="predicted"/>